<sequence>MYNLKEDVYYAEAWQRHLHICEFIVVSRLGFNLKPLIRENPLLYLEAVCRELPEQCSVDLTTSYGRCLNLMAMPLSGVWLSARSVAFLAALDPNRVDLKTVLLQACPKCPTTFIDLISDKNIQG</sequence>
<comment type="caution">
    <text evidence="1">The sequence shown here is derived from an EMBL/GenBank/DDBJ whole genome shotgun (WGS) entry which is preliminary data.</text>
</comment>
<dbReference type="VEuPathDB" id="CryptoDB:GNI_020380"/>
<keyword evidence="2" id="KW-1185">Reference proteome</keyword>
<evidence type="ECO:0000313" key="1">
    <source>
        <dbReference type="EMBL" id="EZG81036.1"/>
    </source>
</evidence>
<evidence type="ECO:0000313" key="2">
    <source>
        <dbReference type="Proteomes" id="UP000019763"/>
    </source>
</evidence>
<dbReference type="AlphaFoldDB" id="A0A023BBT3"/>
<name>A0A023BBT3_GRENI</name>
<organism evidence="1 2">
    <name type="scientific">Gregarina niphandrodes</name>
    <name type="common">Septate eugregarine</name>
    <dbReference type="NCBI Taxonomy" id="110365"/>
    <lineage>
        <taxon>Eukaryota</taxon>
        <taxon>Sar</taxon>
        <taxon>Alveolata</taxon>
        <taxon>Apicomplexa</taxon>
        <taxon>Conoidasida</taxon>
        <taxon>Gregarinasina</taxon>
        <taxon>Eugregarinorida</taxon>
        <taxon>Gregarinidae</taxon>
        <taxon>Gregarina</taxon>
    </lineage>
</organism>
<protein>
    <submittedName>
        <fullName evidence="1">Uncharacterized protein</fullName>
    </submittedName>
</protein>
<dbReference type="Proteomes" id="UP000019763">
    <property type="component" value="Unassembled WGS sequence"/>
</dbReference>
<gene>
    <name evidence="1" type="ORF">GNI_020380</name>
</gene>
<accession>A0A023BBT3</accession>
<dbReference type="EMBL" id="AFNH02000148">
    <property type="protein sequence ID" value="EZG81036.1"/>
    <property type="molecule type" value="Genomic_DNA"/>
</dbReference>
<proteinExistence type="predicted"/>
<dbReference type="GeneID" id="22911003"/>
<dbReference type="RefSeq" id="XP_011134275.1">
    <property type="nucleotide sequence ID" value="XM_011135973.1"/>
</dbReference>
<reference evidence="1" key="1">
    <citation type="submission" date="2013-12" db="EMBL/GenBank/DDBJ databases">
        <authorList>
            <person name="Omoto C.K."/>
            <person name="Sibley D."/>
            <person name="Venepally P."/>
            <person name="Hadjithomas M."/>
            <person name="Karamycheva S."/>
            <person name="Brunk B."/>
            <person name="Roos D."/>
            <person name="Caler E."/>
            <person name="Lorenzi H."/>
        </authorList>
    </citation>
    <scope>NUCLEOTIDE SEQUENCE</scope>
</reference>